<proteinExistence type="predicted"/>
<organism evidence="3 4">
    <name type="scientific">Sphaerochaeta pleomorpha (strain ATCC BAA-1885 / DSM 22778 / Grapes)</name>
    <dbReference type="NCBI Taxonomy" id="158190"/>
    <lineage>
        <taxon>Bacteria</taxon>
        <taxon>Pseudomonadati</taxon>
        <taxon>Spirochaetota</taxon>
        <taxon>Spirochaetia</taxon>
        <taxon>Spirochaetales</taxon>
        <taxon>Sphaerochaetaceae</taxon>
        <taxon>Sphaerochaeta</taxon>
    </lineage>
</organism>
<gene>
    <name evidence="3" type="ordered locus">SpiGrapes_0192</name>
</gene>
<feature type="chain" id="PRO_5003515052" description="DUF5666 domain-containing protein" evidence="2">
    <location>
        <begin position="22"/>
        <end position="167"/>
    </location>
</feature>
<keyword evidence="4" id="KW-1185">Reference proteome</keyword>
<reference evidence="3 4" key="1">
    <citation type="submission" date="2011-11" db="EMBL/GenBank/DDBJ databases">
        <title>Complete sequence of Spirochaeta sp. grapes.</title>
        <authorList>
            <consortium name="US DOE Joint Genome Institute"/>
            <person name="Lucas S."/>
            <person name="Han J."/>
            <person name="Lapidus A."/>
            <person name="Cheng J.-F."/>
            <person name="Goodwin L."/>
            <person name="Pitluck S."/>
            <person name="Peters L."/>
            <person name="Ovchinnikova G."/>
            <person name="Munk A.C."/>
            <person name="Detter J.C."/>
            <person name="Han C."/>
            <person name="Tapia R."/>
            <person name="Land M."/>
            <person name="Hauser L."/>
            <person name="Kyrpides N."/>
            <person name="Ivanova N."/>
            <person name="Pagani I."/>
            <person name="Ritalahtilisa K."/>
            <person name="Loeffler F."/>
            <person name="Woyke T."/>
        </authorList>
    </citation>
    <scope>NUCLEOTIDE SEQUENCE [LARGE SCALE GENOMIC DNA]</scope>
    <source>
        <strain evidence="4">ATCC BAA-1885 / DSM 22778 / Grapes</strain>
    </source>
</reference>
<dbReference type="Proteomes" id="UP000005632">
    <property type="component" value="Chromosome"/>
</dbReference>
<name>G8QU86_SPHPG</name>
<dbReference type="HOGENOM" id="CLU_1593498_0_0_12"/>
<accession>G8QU86</accession>
<feature type="compositionally biased region" description="Polar residues" evidence="1">
    <location>
        <begin position="156"/>
        <end position="167"/>
    </location>
</feature>
<evidence type="ECO:0008006" key="5">
    <source>
        <dbReference type="Google" id="ProtNLM"/>
    </source>
</evidence>
<dbReference type="EMBL" id="CP003155">
    <property type="protein sequence ID" value="AEV28056.1"/>
    <property type="molecule type" value="Genomic_DNA"/>
</dbReference>
<evidence type="ECO:0000313" key="4">
    <source>
        <dbReference type="Proteomes" id="UP000005632"/>
    </source>
</evidence>
<protein>
    <recommendedName>
        <fullName evidence="5">DUF5666 domain-containing protein</fullName>
    </recommendedName>
</protein>
<evidence type="ECO:0000256" key="2">
    <source>
        <dbReference type="SAM" id="SignalP"/>
    </source>
</evidence>
<dbReference type="RefSeq" id="WP_014268905.1">
    <property type="nucleotide sequence ID" value="NC_016633.1"/>
</dbReference>
<dbReference type="STRING" id="158190.SpiGrapes_0192"/>
<dbReference type="AlphaFoldDB" id="G8QU86"/>
<keyword evidence="2" id="KW-0732">Signal</keyword>
<feature type="signal peptide" evidence="2">
    <location>
        <begin position="1"/>
        <end position="21"/>
    </location>
</feature>
<evidence type="ECO:0000313" key="3">
    <source>
        <dbReference type="EMBL" id="AEV28056.1"/>
    </source>
</evidence>
<evidence type="ECO:0000256" key="1">
    <source>
        <dbReference type="SAM" id="MobiDB-lite"/>
    </source>
</evidence>
<dbReference type="KEGG" id="sgp:SpiGrapes_0192"/>
<sequence length="167" mass="18580">MVKKTFVIGLCMLSIAGSLFASSALRGSDYVRLGNQGSVTGNLEETDGEWFLTTDDAEKYALHLGNYEVIYPEGISLREGELALVRGFVYGQDISAISVDSEGKTWEFRSNDGRPLWSGDGNRQNANAYTNEGRMQQQVKATPQRMQPSGYGRFESVQTGRMNKNRY</sequence>
<feature type="region of interest" description="Disordered" evidence="1">
    <location>
        <begin position="140"/>
        <end position="167"/>
    </location>
</feature>